<keyword evidence="4 7" id="KW-1133">Transmembrane helix</keyword>
<evidence type="ECO:0000313" key="10">
    <source>
        <dbReference type="Proteomes" id="UP000789595"/>
    </source>
</evidence>
<dbReference type="Proteomes" id="UP000789595">
    <property type="component" value="Unassembled WGS sequence"/>
</dbReference>
<comment type="subcellular location">
    <subcellularLocation>
        <location evidence="1">Membrane</location>
        <topology evidence="1">Multi-pass membrane protein</topology>
    </subcellularLocation>
</comment>
<dbReference type="GO" id="GO:0005794">
    <property type="term" value="C:Golgi apparatus"/>
    <property type="evidence" value="ECO:0007669"/>
    <property type="project" value="TreeGrafter"/>
</dbReference>
<protein>
    <submittedName>
        <fullName evidence="8">Uncharacterized protein</fullName>
    </submittedName>
</protein>
<dbReference type="EMBL" id="CAKKNE010000002">
    <property type="protein sequence ID" value="CAH0369939.1"/>
    <property type="molecule type" value="Genomic_DNA"/>
</dbReference>
<dbReference type="PANTHER" id="PTHR10926:SF0">
    <property type="entry name" value="CDC50, ISOFORM A"/>
    <property type="match status" value="1"/>
</dbReference>
<dbReference type="GO" id="GO:0005783">
    <property type="term" value="C:endoplasmic reticulum"/>
    <property type="evidence" value="ECO:0007669"/>
    <property type="project" value="TreeGrafter"/>
</dbReference>
<evidence type="ECO:0000256" key="2">
    <source>
        <dbReference type="ARBA" id="ARBA00009457"/>
    </source>
</evidence>
<name>A0A7S4EA61_9STRA</name>
<evidence type="ECO:0000256" key="4">
    <source>
        <dbReference type="ARBA" id="ARBA00022989"/>
    </source>
</evidence>
<dbReference type="Pfam" id="PF03381">
    <property type="entry name" value="CDC50"/>
    <property type="match status" value="2"/>
</dbReference>
<keyword evidence="10" id="KW-1185">Reference proteome</keyword>
<sequence length="464" mass="52383">MAADGLSALCCAVCGYGFLVTMWRCPKGTGAYQQQRLPAWFPVLTPIAYVGVFLLVGCAFLVAVSGVVDTPEVMRQRYDPNWTPDGVACALGATCQVKFELKEDMEAPVYVYYEIENFYQNHRDYLKSMYWPQLHWLNTKDKCESDDCVNKDNINKGEYNYNREYWEELLKSNCKPLWKDKGRHLSPCGVVPNTMFDDTIRLNSIRTTPGITMREDKIAWKSDVNNVFQQPLGFDYAVLPPEADTSDACFGTPGTACDAAICNLYLPTRKDAKRDFEDKTSSDNYKEFWKKADLERCFGYTCKGAPVDAKRSLDVPFGEICKAGEKAVFVYPDPDKYQYLYETFPEVISPLVGVESERFAVWMKIAALPTFRKLYGRINTDLKKGDTLAFDIDSRFDVDAFSGKKAIVVATAASFENTFLLWAFVTVACVCLAVAVFFGLVQAFAPRVMGKVRYSCLNPRPKDA</sequence>
<gene>
    <name evidence="8" type="ORF">PCAL00307_LOCUS14862</name>
    <name evidence="9" type="ORF">PECAL_2P30840</name>
</gene>
<comment type="similarity">
    <text evidence="2 6">Belongs to the CDC50/LEM3 family.</text>
</comment>
<dbReference type="OrthoDB" id="340608at2759"/>
<evidence type="ECO:0000256" key="5">
    <source>
        <dbReference type="ARBA" id="ARBA00023136"/>
    </source>
</evidence>
<dbReference type="GO" id="GO:0005886">
    <property type="term" value="C:plasma membrane"/>
    <property type="evidence" value="ECO:0007669"/>
    <property type="project" value="TreeGrafter"/>
</dbReference>
<feature type="transmembrane region" description="Helical" evidence="7">
    <location>
        <begin position="419"/>
        <end position="445"/>
    </location>
</feature>
<dbReference type="EMBL" id="HBIW01017234">
    <property type="protein sequence ID" value="CAE0699426.1"/>
    <property type="molecule type" value="Transcribed_RNA"/>
</dbReference>
<keyword evidence="3 7" id="KW-0812">Transmembrane</keyword>
<dbReference type="PANTHER" id="PTHR10926">
    <property type="entry name" value="CELL CYCLE CONTROL PROTEIN 50"/>
    <property type="match status" value="1"/>
</dbReference>
<reference evidence="9" key="2">
    <citation type="submission" date="2021-11" db="EMBL/GenBank/DDBJ databases">
        <authorList>
            <consortium name="Genoscope - CEA"/>
            <person name="William W."/>
        </authorList>
    </citation>
    <scope>NUCLEOTIDE SEQUENCE</scope>
</reference>
<evidence type="ECO:0000256" key="6">
    <source>
        <dbReference type="PIRNR" id="PIRNR015840"/>
    </source>
</evidence>
<evidence type="ECO:0000313" key="9">
    <source>
        <dbReference type="EMBL" id="CAH0369939.1"/>
    </source>
</evidence>
<feature type="transmembrane region" description="Helical" evidence="7">
    <location>
        <begin position="6"/>
        <end position="25"/>
    </location>
</feature>
<keyword evidence="5 6" id="KW-0472">Membrane</keyword>
<evidence type="ECO:0000256" key="1">
    <source>
        <dbReference type="ARBA" id="ARBA00004141"/>
    </source>
</evidence>
<evidence type="ECO:0000313" key="8">
    <source>
        <dbReference type="EMBL" id="CAE0699426.1"/>
    </source>
</evidence>
<accession>A0A7S4EA61</accession>
<reference evidence="8" key="1">
    <citation type="submission" date="2021-01" db="EMBL/GenBank/DDBJ databases">
        <authorList>
            <person name="Corre E."/>
            <person name="Pelletier E."/>
            <person name="Niang G."/>
            <person name="Scheremetjew M."/>
            <person name="Finn R."/>
            <person name="Kale V."/>
            <person name="Holt S."/>
            <person name="Cochrane G."/>
            <person name="Meng A."/>
            <person name="Brown T."/>
            <person name="Cohen L."/>
        </authorList>
    </citation>
    <scope>NUCLEOTIDE SEQUENCE</scope>
    <source>
        <strain evidence="8">CCMP1756</strain>
    </source>
</reference>
<feature type="transmembrane region" description="Helical" evidence="7">
    <location>
        <begin position="46"/>
        <end position="68"/>
    </location>
</feature>
<proteinExistence type="inferred from homology"/>
<dbReference type="InterPro" id="IPR005045">
    <property type="entry name" value="CDC50/LEM3_fam"/>
</dbReference>
<organism evidence="8">
    <name type="scientific">Pelagomonas calceolata</name>
    <dbReference type="NCBI Taxonomy" id="35677"/>
    <lineage>
        <taxon>Eukaryota</taxon>
        <taxon>Sar</taxon>
        <taxon>Stramenopiles</taxon>
        <taxon>Ochrophyta</taxon>
        <taxon>Pelagophyceae</taxon>
        <taxon>Pelagomonadales</taxon>
        <taxon>Pelagomonadaceae</taxon>
        <taxon>Pelagomonas</taxon>
    </lineage>
</organism>
<evidence type="ECO:0000256" key="3">
    <source>
        <dbReference type="ARBA" id="ARBA00022692"/>
    </source>
</evidence>
<evidence type="ECO:0000256" key="7">
    <source>
        <dbReference type="SAM" id="Phobius"/>
    </source>
</evidence>
<dbReference type="PIRSF" id="PIRSF015840">
    <property type="entry name" value="DUF284_TM_euk"/>
    <property type="match status" value="1"/>
</dbReference>
<dbReference type="AlphaFoldDB" id="A0A7S4EA61"/>